<dbReference type="EMBL" id="JBHSGN010000064">
    <property type="protein sequence ID" value="MFC4673893.1"/>
    <property type="molecule type" value="Genomic_DNA"/>
</dbReference>
<gene>
    <name evidence="5" type="primary">gldM</name>
    <name evidence="5" type="ORF">ACFO6W_09330</name>
</gene>
<keyword evidence="6" id="KW-1185">Reference proteome</keyword>
<dbReference type="InterPro" id="IPR048405">
    <property type="entry name" value="GldM_Ig-like-1"/>
</dbReference>
<evidence type="ECO:0000313" key="6">
    <source>
        <dbReference type="Proteomes" id="UP001596023"/>
    </source>
</evidence>
<dbReference type="InterPro" id="IPR048406">
    <property type="entry name" value="GldM_Ig-like-2"/>
</dbReference>
<feature type="domain" description="Gliding motility-associated protein GldM C-terminal" evidence="1">
    <location>
        <begin position="408"/>
        <end position="523"/>
    </location>
</feature>
<name>A0ABV9KV03_9BACT</name>
<accession>A0ABV9KV03</accession>
<feature type="domain" description="Gliding motility-associated protein GldM second immunoglobulin-like" evidence="4">
    <location>
        <begin position="320"/>
        <end position="405"/>
    </location>
</feature>
<proteinExistence type="predicted"/>
<dbReference type="NCBIfam" id="TIGR03517">
    <property type="entry name" value="GldM_gliding"/>
    <property type="match status" value="1"/>
</dbReference>
<feature type="domain" description="Gliding motility-associated protein GldM first immunoglobulin-like" evidence="3">
    <location>
        <begin position="223"/>
        <end position="317"/>
    </location>
</feature>
<dbReference type="InterPro" id="IPR022719">
    <property type="entry name" value="Motility-assoc_prot_GldM_C"/>
</dbReference>
<evidence type="ECO:0000259" key="1">
    <source>
        <dbReference type="Pfam" id="PF12080"/>
    </source>
</evidence>
<dbReference type="InterPro" id="IPR022720">
    <property type="entry name" value="Motility-assoc_prot_GldM_N"/>
</dbReference>
<evidence type="ECO:0000259" key="3">
    <source>
        <dbReference type="Pfam" id="PF21601"/>
    </source>
</evidence>
<feature type="domain" description="Gliding motility-associated protein GldM N-terminal" evidence="2">
    <location>
        <begin position="32"/>
        <end position="219"/>
    </location>
</feature>
<dbReference type="Pfam" id="PF21602">
    <property type="entry name" value="GldM_3rd"/>
    <property type="match status" value="1"/>
</dbReference>
<comment type="caution">
    <text evidence="5">The sequence shown here is derived from an EMBL/GenBank/DDBJ whole genome shotgun (WGS) entry which is preliminary data.</text>
</comment>
<evidence type="ECO:0000313" key="5">
    <source>
        <dbReference type="EMBL" id="MFC4673893.1"/>
    </source>
</evidence>
<organism evidence="5 6">
    <name type="scientific">Dysgonomonas termitidis</name>
    <dbReference type="NCBI Taxonomy" id="1516126"/>
    <lineage>
        <taxon>Bacteria</taxon>
        <taxon>Pseudomonadati</taxon>
        <taxon>Bacteroidota</taxon>
        <taxon>Bacteroidia</taxon>
        <taxon>Bacteroidales</taxon>
        <taxon>Dysgonomonadaceae</taxon>
        <taxon>Dysgonomonas</taxon>
    </lineage>
</organism>
<reference evidence="6" key="1">
    <citation type="journal article" date="2019" name="Int. J. Syst. Evol. Microbiol.">
        <title>The Global Catalogue of Microorganisms (GCM) 10K type strain sequencing project: providing services to taxonomists for standard genome sequencing and annotation.</title>
        <authorList>
            <consortium name="The Broad Institute Genomics Platform"/>
            <consortium name="The Broad Institute Genome Sequencing Center for Infectious Disease"/>
            <person name="Wu L."/>
            <person name="Ma J."/>
        </authorList>
    </citation>
    <scope>NUCLEOTIDE SEQUENCE [LARGE SCALE GENOMIC DNA]</scope>
    <source>
        <strain evidence="6">CCUG 66188</strain>
    </source>
</reference>
<dbReference type="Pfam" id="PF12080">
    <property type="entry name" value="GldM_4th"/>
    <property type="match status" value="1"/>
</dbReference>
<dbReference type="InterPro" id="IPR019859">
    <property type="entry name" value="Motility-assoc_prot_GldM"/>
</dbReference>
<dbReference type="Proteomes" id="UP001596023">
    <property type="component" value="Unassembled WGS sequence"/>
</dbReference>
<dbReference type="Pfam" id="PF21601">
    <property type="entry name" value="GldM_2nd"/>
    <property type="match status" value="1"/>
</dbReference>
<dbReference type="Pfam" id="PF12081">
    <property type="entry name" value="GldM_1st"/>
    <property type="match status" value="1"/>
</dbReference>
<protein>
    <submittedName>
        <fullName evidence="5">Gliding motility protein GldM</fullName>
    </submittedName>
</protein>
<evidence type="ECO:0000259" key="2">
    <source>
        <dbReference type="Pfam" id="PF12081"/>
    </source>
</evidence>
<evidence type="ECO:0000259" key="4">
    <source>
        <dbReference type="Pfam" id="PF21602"/>
    </source>
</evidence>
<sequence>MALSRGQMTRQKMINLMYLVFIAMLALNVSTEVLDGFVLVNDNLQENIAVTAARNKQIYSDIDEAYATNPEKTRKGYDTSQDVRRKTDSLFNYIQYLKQEIAKKSDGADADIDNLKSKDNLNASSEVMISPVGGQGNKLKKALDEYRESILTLISDKTKKDVVNKTLSTQPNERAKKDGKNWLQASFDRMPSIAAITFLSELQVNVKQAEGEVLNSLIQDIDVKDMRVNQLSAFVVPQSSMVMRGTTYSAQIIMAAVDTTQRPRIVVNGKELPEDKKGLYEFAATGTGKQTFNGFIEMLDRSGFPLKREFTQEYTVMEPMATIAPLLMDVLYSGIPNQISISVPGVPISEVSATAVDGGTLSASGNGIWVASPSPSKIGQKFVIAVSARVNGATQTVARKEFRIRPLPPALAYIDYKDANGNQRKFRKGALSRALILNSPGIKASIDDGILDIQFTVLSFRTYSFDAMGNTTPELSNGANFSQRQIEQIRKMSRGTRFFIGDIKVKGPDGVEQETNPMQVTIN</sequence>
<dbReference type="RefSeq" id="WP_379995628.1">
    <property type="nucleotide sequence ID" value="NZ_JBHSGN010000064.1"/>
</dbReference>